<dbReference type="AlphaFoldDB" id="A0A830CF67"/>
<evidence type="ECO:0000256" key="1">
    <source>
        <dbReference type="SAM" id="MobiDB-lite"/>
    </source>
</evidence>
<feature type="signal peptide" evidence="2">
    <location>
        <begin position="1"/>
        <end position="21"/>
    </location>
</feature>
<dbReference type="EMBL" id="BMAC01000372">
    <property type="protein sequence ID" value="GFP94984.1"/>
    <property type="molecule type" value="Genomic_DNA"/>
</dbReference>
<reference evidence="3" key="1">
    <citation type="submission" date="2020-07" db="EMBL/GenBank/DDBJ databases">
        <title>Ethylene signaling mediates host invasion by parasitic plants.</title>
        <authorList>
            <person name="Yoshida S."/>
        </authorList>
    </citation>
    <scope>NUCLEOTIDE SEQUENCE</scope>
    <source>
        <strain evidence="3">Okayama</strain>
    </source>
</reference>
<dbReference type="PANTHER" id="PTHR34961">
    <property type="entry name" value="TRANSMEMBRANE PROTEIN"/>
    <property type="match status" value="1"/>
</dbReference>
<accession>A0A830CF67</accession>
<feature type="chain" id="PRO_5032811176" evidence="2">
    <location>
        <begin position="22"/>
        <end position="105"/>
    </location>
</feature>
<evidence type="ECO:0000256" key="2">
    <source>
        <dbReference type="SAM" id="SignalP"/>
    </source>
</evidence>
<dbReference type="Proteomes" id="UP000653305">
    <property type="component" value="Unassembled WGS sequence"/>
</dbReference>
<gene>
    <name evidence="3" type="ORF">PHJA_001642800</name>
</gene>
<dbReference type="PANTHER" id="PTHR34961:SF1">
    <property type="entry name" value="ROOT MERISTEM GROWTH FACTOR 10"/>
    <property type="match status" value="1"/>
</dbReference>
<name>A0A830CF67_9LAMI</name>
<evidence type="ECO:0000313" key="4">
    <source>
        <dbReference type="Proteomes" id="UP000653305"/>
    </source>
</evidence>
<dbReference type="InterPro" id="IPR053313">
    <property type="entry name" value="RGF"/>
</dbReference>
<keyword evidence="4" id="KW-1185">Reference proteome</keyword>
<proteinExistence type="predicted"/>
<comment type="caution">
    <text evidence="3">The sequence shown here is derived from an EMBL/GenBank/DDBJ whole genome shotgun (WGS) entry which is preliminary data.</text>
</comment>
<evidence type="ECO:0000313" key="3">
    <source>
        <dbReference type="EMBL" id="GFP94984.1"/>
    </source>
</evidence>
<keyword evidence="2" id="KW-0732">Signal</keyword>
<feature type="region of interest" description="Disordered" evidence="1">
    <location>
        <begin position="78"/>
        <end position="105"/>
    </location>
</feature>
<sequence length="105" mass="12019">MATIPYIVLVVICCSLHACNARRFGVAHKDPTKEFQFPTAKENDEKLNPSTVIIKPNVKYSIPDKFEENKVKKSEYNVAHKKKGKQGPEFNQDYMPPRTHPPVHN</sequence>
<organism evidence="3 4">
    <name type="scientific">Phtheirospermum japonicum</name>
    <dbReference type="NCBI Taxonomy" id="374723"/>
    <lineage>
        <taxon>Eukaryota</taxon>
        <taxon>Viridiplantae</taxon>
        <taxon>Streptophyta</taxon>
        <taxon>Embryophyta</taxon>
        <taxon>Tracheophyta</taxon>
        <taxon>Spermatophyta</taxon>
        <taxon>Magnoliopsida</taxon>
        <taxon>eudicotyledons</taxon>
        <taxon>Gunneridae</taxon>
        <taxon>Pentapetalae</taxon>
        <taxon>asterids</taxon>
        <taxon>lamiids</taxon>
        <taxon>Lamiales</taxon>
        <taxon>Orobanchaceae</taxon>
        <taxon>Orobanchaceae incertae sedis</taxon>
        <taxon>Phtheirospermum</taxon>
    </lineage>
</organism>
<dbReference type="OrthoDB" id="689613at2759"/>
<protein>
    <submittedName>
        <fullName evidence="3">Uncharacterized protein</fullName>
    </submittedName>
</protein>